<protein>
    <submittedName>
        <fullName evidence="7">PQQ-dependent sugar dehydrogenase</fullName>
    </submittedName>
</protein>
<accession>A0ABT3PLW6</accession>
<evidence type="ECO:0000256" key="3">
    <source>
        <dbReference type="ARBA" id="ARBA00023004"/>
    </source>
</evidence>
<dbReference type="PANTHER" id="PTHR19328:SF75">
    <property type="entry name" value="ALDOSE SUGAR DEHYDROGENASE YLII"/>
    <property type="match status" value="1"/>
</dbReference>
<dbReference type="PROSITE" id="PS51007">
    <property type="entry name" value="CYTC"/>
    <property type="match status" value="1"/>
</dbReference>
<dbReference type="PANTHER" id="PTHR19328">
    <property type="entry name" value="HEDGEHOG-INTERACTING PROTEIN"/>
    <property type="match status" value="1"/>
</dbReference>
<dbReference type="SUPFAM" id="SSF50952">
    <property type="entry name" value="Soluble quinoprotein glucose dehydrogenase"/>
    <property type="match status" value="1"/>
</dbReference>
<dbReference type="EMBL" id="JAGGJA010000004">
    <property type="protein sequence ID" value="MCW9706753.1"/>
    <property type="molecule type" value="Genomic_DNA"/>
</dbReference>
<keyword evidence="5" id="KW-0472">Membrane</keyword>
<feature type="domain" description="Cytochrome c" evidence="6">
    <location>
        <begin position="459"/>
        <end position="561"/>
    </location>
</feature>
<dbReference type="Gene3D" id="1.10.760.10">
    <property type="entry name" value="Cytochrome c-like domain"/>
    <property type="match status" value="1"/>
</dbReference>
<sequence length="566" mass="64271">MIKRLQNKYINTVILLGICSLFIFSGYLVGLHQLPSYGFFRRVELNVFGFFFDRIAEPDDIGYYDSIFLRLYNEKTNINDRLNREGRGGGLTSVGDDVLLLTYDGQIFQTNAADDIRNTNIMTPDNGFMAYRRTSETEPYNQYTHSLRLFRYNDIMYYSSEENNGLAISYSEFDSTQTCYHNTVATLPIQEGIESVDQLTAQPEDWKIIYRSQPCLPLKREHYAIDGGLAGGRMAFRAPSSIFLGNGDYEWDGMNSPIAIAQDPNGEYGKIMHIDLTSGESRIYATGIRNPQGIVFDNNGALWTVEHGVRGGDELNRIEENGNYGWPEESLGTQYSRLPIPTVSEASYGHHQNYTAPVFAWLPSVAISNLTLIDGFESSWNGDLLMGSLKSMSLFRIRIKDNRALFTEKIEIGERIRYVHQHTDGHIILWTDHKNLIFLNGQPYTDNYVTDYLEEQISNPEVREKVKFTIDACRQCHSIEPNDNITAPSLSSIFEAEIASTDYQAYSNALKRKDGMVWTSENLQQFLTAPQEFAPGTNMPDPGLNDGYMVDELIKFLEALNNKTAD</sequence>
<proteinExistence type="predicted"/>
<dbReference type="Proteomes" id="UP001207918">
    <property type="component" value="Unassembled WGS sequence"/>
</dbReference>
<evidence type="ECO:0000256" key="4">
    <source>
        <dbReference type="PROSITE-ProRule" id="PRU00433"/>
    </source>
</evidence>
<reference evidence="7 8" key="1">
    <citation type="submission" date="2021-03" db="EMBL/GenBank/DDBJ databases">
        <title>Aliifodinibius sp. nov., a new bacterium isolated from saline soil.</title>
        <authorList>
            <person name="Galisteo C."/>
            <person name="De La Haba R."/>
            <person name="Sanchez-Porro C."/>
            <person name="Ventosa A."/>
        </authorList>
    </citation>
    <scope>NUCLEOTIDE SEQUENCE [LARGE SCALE GENOMIC DNA]</scope>
    <source>
        <strain evidence="7 8">1BSP15-2V2</strain>
    </source>
</reference>
<dbReference type="SUPFAM" id="SSF46626">
    <property type="entry name" value="Cytochrome c"/>
    <property type="match status" value="1"/>
</dbReference>
<feature type="transmembrane region" description="Helical" evidence="5">
    <location>
        <begin position="12"/>
        <end position="31"/>
    </location>
</feature>
<keyword evidence="5" id="KW-1133">Transmembrane helix</keyword>
<dbReference type="InterPro" id="IPR009056">
    <property type="entry name" value="Cyt_c-like_dom"/>
</dbReference>
<evidence type="ECO:0000313" key="7">
    <source>
        <dbReference type="EMBL" id="MCW9706753.1"/>
    </source>
</evidence>
<organism evidence="7 8">
    <name type="scientific">Fodinibius salsisoli</name>
    <dbReference type="NCBI Taxonomy" id="2820877"/>
    <lineage>
        <taxon>Bacteria</taxon>
        <taxon>Pseudomonadati</taxon>
        <taxon>Balneolota</taxon>
        <taxon>Balneolia</taxon>
        <taxon>Balneolales</taxon>
        <taxon>Balneolaceae</taxon>
        <taxon>Fodinibius</taxon>
    </lineage>
</organism>
<keyword evidence="5" id="KW-0812">Transmembrane</keyword>
<evidence type="ECO:0000259" key="6">
    <source>
        <dbReference type="PROSITE" id="PS51007"/>
    </source>
</evidence>
<comment type="caution">
    <text evidence="7">The sequence shown here is derived from an EMBL/GenBank/DDBJ whole genome shotgun (WGS) entry which is preliminary data.</text>
</comment>
<dbReference type="InterPro" id="IPR011041">
    <property type="entry name" value="Quinoprot_gluc/sorb_DH_b-prop"/>
</dbReference>
<gene>
    <name evidence="7" type="ORF">J6I44_07785</name>
</gene>
<dbReference type="Pfam" id="PF07995">
    <property type="entry name" value="GSDH"/>
    <property type="match status" value="1"/>
</dbReference>
<keyword evidence="1 4" id="KW-0349">Heme</keyword>
<name>A0ABT3PLW6_9BACT</name>
<evidence type="ECO:0000256" key="1">
    <source>
        <dbReference type="ARBA" id="ARBA00022617"/>
    </source>
</evidence>
<dbReference type="Gene3D" id="2.120.10.30">
    <property type="entry name" value="TolB, C-terminal domain"/>
    <property type="match status" value="1"/>
</dbReference>
<keyword evidence="8" id="KW-1185">Reference proteome</keyword>
<dbReference type="InterPro" id="IPR036909">
    <property type="entry name" value="Cyt_c-like_dom_sf"/>
</dbReference>
<dbReference type="InterPro" id="IPR011042">
    <property type="entry name" value="6-blade_b-propeller_TolB-like"/>
</dbReference>
<evidence type="ECO:0000256" key="5">
    <source>
        <dbReference type="SAM" id="Phobius"/>
    </source>
</evidence>
<dbReference type="InterPro" id="IPR012938">
    <property type="entry name" value="Glc/Sorbosone_DH"/>
</dbReference>
<dbReference type="RefSeq" id="WP_265765486.1">
    <property type="nucleotide sequence ID" value="NZ_JAGGJA010000004.1"/>
</dbReference>
<keyword evidence="2 4" id="KW-0479">Metal-binding</keyword>
<keyword evidence="3 4" id="KW-0408">Iron</keyword>
<evidence type="ECO:0000256" key="2">
    <source>
        <dbReference type="ARBA" id="ARBA00022723"/>
    </source>
</evidence>
<evidence type="ECO:0000313" key="8">
    <source>
        <dbReference type="Proteomes" id="UP001207918"/>
    </source>
</evidence>